<organism evidence="4 5">
    <name type="scientific">Flavimobilis marinus</name>
    <dbReference type="NCBI Taxonomy" id="285351"/>
    <lineage>
        <taxon>Bacteria</taxon>
        <taxon>Bacillati</taxon>
        <taxon>Actinomycetota</taxon>
        <taxon>Actinomycetes</taxon>
        <taxon>Micrococcales</taxon>
        <taxon>Jonesiaceae</taxon>
        <taxon>Flavimobilis</taxon>
    </lineage>
</organism>
<gene>
    <name evidence="4" type="ORF">SAMN04488035_0829</name>
</gene>
<dbReference type="GO" id="GO:0016616">
    <property type="term" value="F:oxidoreductase activity, acting on the CH-OH group of donors, NAD or NADP as acceptor"/>
    <property type="evidence" value="ECO:0007669"/>
    <property type="project" value="UniProtKB-ARBA"/>
</dbReference>
<evidence type="ECO:0000256" key="3">
    <source>
        <dbReference type="SAM" id="MobiDB-lite"/>
    </source>
</evidence>
<dbReference type="SUPFAM" id="SSF51735">
    <property type="entry name" value="NAD(P)-binding Rossmann-fold domains"/>
    <property type="match status" value="1"/>
</dbReference>
<proteinExistence type="inferred from homology"/>
<dbReference type="FunFam" id="3.40.50.720:FF:000047">
    <property type="entry name" value="NADP-dependent L-serine/L-allo-threonine dehydrogenase"/>
    <property type="match status" value="1"/>
</dbReference>
<feature type="compositionally biased region" description="Low complexity" evidence="3">
    <location>
        <begin position="1"/>
        <end position="30"/>
    </location>
</feature>
<accession>A0A1I2E0S6</accession>
<dbReference type="STRING" id="285351.SAMN04488035_0829"/>
<feature type="region of interest" description="Disordered" evidence="3">
    <location>
        <begin position="1"/>
        <end position="40"/>
    </location>
</feature>
<evidence type="ECO:0000256" key="2">
    <source>
        <dbReference type="ARBA" id="ARBA00023002"/>
    </source>
</evidence>
<dbReference type="EMBL" id="FONZ01000001">
    <property type="protein sequence ID" value="SFE86193.1"/>
    <property type="molecule type" value="Genomic_DNA"/>
</dbReference>
<dbReference type="Gene3D" id="3.40.50.720">
    <property type="entry name" value="NAD(P)-binding Rossmann-like Domain"/>
    <property type="match status" value="1"/>
</dbReference>
<keyword evidence="2" id="KW-0560">Oxidoreductase</keyword>
<dbReference type="InterPro" id="IPR002347">
    <property type="entry name" value="SDR_fam"/>
</dbReference>
<keyword evidence="5" id="KW-1185">Reference proteome</keyword>
<dbReference type="RefSeq" id="WP_093375275.1">
    <property type="nucleotide sequence ID" value="NZ_BNAN01000001.1"/>
</dbReference>
<dbReference type="PANTHER" id="PTHR42901:SF1">
    <property type="entry name" value="ALCOHOL DEHYDROGENASE"/>
    <property type="match status" value="1"/>
</dbReference>
<dbReference type="Pfam" id="PF00106">
    <property type="entry name" value="adh_short"/>
    <property type="match status" value="1"/>
</dbReference>
<evidence type="ECO:0000313" key="4">
    <source>
        <dbReference type="EMBL" id="SFE86193.1"/>
    </source>
</evidence>
<name>A0A1I2E0S6_9MICO</name>
<evidence type="ECO:0000313" key="5">
    <source>
        <dbReference type="Proteomes" id="UP000198520"/>
    </source>
</evidence>
<dbReference type="PRINTS" id="PR00081">
    <property type="entry name" value="GDHRDH"/>
</dbReference>
<dbReference type="InterPro" id="IPR036291">
    <property type="entry name" value="NAD(P)-bd_dom_sf"/>
</dbReference>
<protein>
    <submittedName>
        <fullName evidence="4">NADP-dependent 3-hydroxy acid dehydrogenase YdfG</fullName>
    </submittedName>
</protein>
<dbReference type="AlphaFoldDB" id="A0A1I2E0S6"/>
<reference evidence="5" key="1">
    <citation type="submission" date="2016-10" db="EMBL/GenBank/DDBJ databases">
        <authorList>
            <person name="Varghese N."/>
            <person name="Submissions S."/>
        </authorList>
    </citation>
    <scope>NUCLEOTIDE SEQUENCE [LARGE SCALE GENOMIC DNA]</scope>
    <source>
        <strain evidence="5">DSM 19083</strain>
    </source>
</reference>
<evidence type="ECO:0000256" key="1">
    <source>
        <dbReference type="ARBA" id="ARBA00006484"/>
    </source>
</evidence>
<dbReference type="OrthoDB" id="9775296at2"/>
<comment type="similarity">
    <text evidence="1">Belongs to the short-chain dehydrogenases/reductases (SDR) family.</text>
</comment>
<sequence>MNPTDPAAAPADGADRAAAGLSPASPAGAPADDRRGTARRAVVTGASSGIGAATVAALRADGWDVVGVARRADRLADLAARTGATVVAADITSDEDVARLVAEVTAGGPVHAVVNNAGGALGNEPVAQADLDGWRQMYELNVLGTIRVTNAFLPALRESEGDVVVVTSTAAHEPYEGGGGYVAAKFAERVAARTLRLELVGEPLRVIEIAPGMVHTEEFSLTRFGGDQAKADAVYAGVPDPLVAADIAEAIRWTLTQPAHVNVDTLIVRPRAQGSYTKTHRIAGA</sequence>
<dbReference type="PANTHER" id="PTHR42901">
    <property type="entry name" value="ALCOHOL DEHYDROGENASE"/>
    <property type="match status" value="1"/>
</dbReference>
<dbReference type="Proteomes" id="UP000198520">
    <property type="component" value="Unassembled WGS sequence"/>
</dbReference>